<evidence type="ECO:0000313" key="13">
    <source>
        <dbReference type="Proteomes" id="UP001431572"/>
    </source>
</evidence>
<dbReference type="Proteomes" id="UP000521676">
    <property type="component" value="Unassembled WGS sequence"/>
</dbReference>
<comment type="cofactor">
    <cofactor evidence="2">
        <name>pyridoxal 5'-phosphate</name>
        <dbReference type="ChEBI" id="CHEBI:597326"/>
    </cofactor>
</comment>
<dbReference type="EMBL" id="CP128399">
    <property type="protein sequence ID" value="WJW67211.1"/>
    <property type="molecule type" value="Genomic_DNA"/>
</dbReference>
<comment type="similarity">
    <text evidence="3">Belongs to the serine/threonine dehydratase family.</text>
</comment>
<evidence type="ECO:0000256" key="8">
    <source>
        <dbReference type="ARBA" id="ARBA00031427"/>
    </source>
</evidence>
<evidence type="ECO:0000256" key="7">
    <source>
        <dbReference type="ARBA" id="ARBA00025527"/>
    </source>
</evidence>
<dbReference type="EC" id="4.3.1.19" evidence="4"/>
<dbReference type="PANTHER" id="PTHR43050">
    <property type="entry name" value="SERINE / THREONINE RACEMASE FAMILY MEMBER"/>
    <property type="match status" value="1"/>
</dbReference>
<dbReference type="FunFam" id="3.40.50.1100:FF:000007">
    <property type="entry name" value="L-threonine dehydratase catabolic TdcB"/>
    <property type="match status" value="1"/>
</dbReference>
<dbReference type="GO" id="GO:0004794">
    <property type="term" value="F:threonine deaminase activity"/>
    <property type="evidence" value="ECO:0007669"/>
    <property type="project" value="UniProtKB-EC"/>
</dbReference>
<protein>
    <recommendedName>
        <fullName evidence="4">threonine ammonia-lyase</fullName>
        <ecNumber evidence="4">4.3.1.19</ecNumber>
    </recommendedName>
    <alternativeName>
        <fullName evidence="8">Threonine deaminase</fullName>
    </alternativeName>
</protein>
<reference evidence="11" key="2">
    <citation type="journal article" date="2024" name="Nature">
        <title>Anoxygenic phototroph of the Chloroflexota uses a type I reaction centre.</title>
        <authorList>
            <person name="Tsuji J.M."/>
            <person name="Shaw N.A."/>
            <person name="Nagashima S."/>
            <person name="Venkiteswaran J.J."/>
            <person name="Schiff S.L."/>
            <person name="Watanabe T."/>
            <person name="Fukui M."/>
            <person name="Hanada S."/>
            <person name="Tank M."/>
            <person name="Neufeld J.D."/>
        </authorList>
    </citation>
    <scope>NUCLEOTIDE SEQUENCE</scope>
    <source>
        <strain evidence="11">L227-S17</strain>
    </source>
</reference>
<dbReference type="InterPro" id="IPR036052">
    <property type="entry name" value="TrpB-like_PALP_sf"/>
</dbReference>
<reference evidence="10 12" key="1">
    <citation type="submission" date="2020-06" db="EMBL/GenBank/DDBJ databases">
        <title>Anoxygenic phototrophic Chloroflexota member uses a Type I reaction center.</title>
        <authorList>
            <person name="Tsuji J.M."/>
            <person name="Shaw N.A."/>
            <person name="Nagashima S."/>
            <person name="Venkiteswaran J."/>
            <person name="Schiff S.L."/>
            <person name="Hanada S."/>
            <person name="Tank M."/>
            <person name="Neufeld J.D."/>
        </authorList>
    </citation>
    <scope>NUCLEOTIDE SEQUENCE [LARGE SCALE GENOMIC DNA]</scope>
    <source>
        <strain evidence="10">L227-S17</strain>
    </source>
</reference>
<dbReference type="CDD" id="cd01562">
    <property type="entry name" value="Thr-dehyd"/>
    <property type="match status" value="1"/>
</dbReference>
<gene>
    <name evidence="10" type="ORF">HXX08_05605</name>
    <name evidence="11" type="ORF">OZ401_000469</name>
</gene>
<proteinExistence type="inferred from homology"/>
<evidence type="ECO:0000256" key="2">
    <source>
        <dbReference type="ARBA" id="ARBA00001933"/>
    </source>
</evidence>
<evidence type="ECO:0000256" key="6">
    <source>
        <dbReference type="ARBA" id="ARBA00023239"/>
    </source>
</evidence>
<dbReference type="FunFam" id="3.40.50.1100:FF:000005">
    <property type="entry name" value="Threonine dehydratase catabolic"/>
    <property type="match status" value="1"/>
</dbReference>
<dbReference type="SUPFAM" id="SSF53686">
    <property type="entry name" value="Tryptophan synthase beta subunit-like PLP-dependent enzymes"/>
    <property type="match status" value="1"/>
</dbReference>
<keyword evidence="5" id="KW-0663">Pyridoxal phosphate</keyword>
<evidence type="ECO:0000256" key="5">
    <source>
        <dbReference type="ARBA" id="ARBA00022898"/>
    </source>
</evidence>
<accession>A0A8T7LTI0</accession>
<dbReference type="InterPro" id="IPR001926">
    <property type="entry name" value="TrpB-like_PALP"/>
</dbReference>
<dbReference type="GO" id="GO:0005524">
    <property type="term" value="F:ATP binding"/>
    <property type="evidence" value="ECO:0007669"/>
    <property type="project" value="TreeGrafter"/>
</dbReference>
<evidence type="ECO:0000256" key="3">
    <source>
        <dbReference type="ARBA" id="ARBA00010869"/>
    </source>
</evidence>
<comment type="catalytic activity">
    <reaction evidence="1">
        <text>L-threonine = 2-oxobutanoate + NH4(+)</text>
        <dbReference type="Rhea" id="RHEA:22108"/>
        <dbReference type="ChEBI" id="CHEBI:16763"/>
        <dbReference type="ChEBI" id="CHEBI:28938"/>
        <dbReference type="ChEBI" id="CHEBI:57926"/>
        <dbReference type="EC" id="4.3.1.19"/>
    </reaction>
</comment>
<evidence type="ECO:0000256" key="1">
    <source>
        <dbReference type="ARBA" id="ARBA00001274"/>
    </source>
</evidence>
<keyword evidence="6" id="KW-0456">Lyase</keyword>
<evidence type="ECO:0000256" key="4">
    <source>
        <dbReference type="ARBA" id="ARBA00012096"/>
    </source>
</evidence>
<evidence type="ECO:0000313" key="11">
    <source>
        <dbReference type="EMBL" id="WJW67211.1"/>
    </source>
</evidence>
<dbReference type="AlphaFoldDB" id="A0A8T7LTI0"/>
<dbReference type="GO" id="GO:0008721">
    <property type="term" value="F:D-serine ammonia-lyase activity"/>
    <property type="evidence" value="ECO:0007669"/>
    <property type="project" value="TreeGrafter"/>
</dbReference>
<dbReference type="GO" id="GO:0000287">
    <property type="term" value="F:magnesium ion binding"/>
    <property type="evidence" value="ECO:0007669"/>
    <property type="project" value="TreeGrafter"/>
</dbReference>
<dbReference type="GO" id="GO:0018114">
    <property type="term" value="F:threonine racemase activity"/>
    <property type="evidence" value="ECO:0007669"/>
    <property type="project" value="TreeGrafter"/>
</dbReference>
<comment type="function">
    <text evidence="7">Catalyzes the anaerobic formation of alpha-ketobutyrate and ammonia from threonine in a two-step reaction. The first step involved a dehydration of threonine and a production of enamine intermediates (aminocrotonate), which tautomerizes to its imine form (iminobutyrate). Both intermediates are unstable and short-lived. The second step is the nonenzymatic hydrolysis of the enamine/imine intermediates to form 2-ketobutyrate and free ammonia. In the low water environment of the cell, the second step is accelerated by RidA.</text>
</comment>
<name>A0A8T7LTI0_9CHLR</name>
<dbReference type="GO" id="GO:1901605">
    <property type="term" value="P:alpha-amino acid metabolic process"/>
    <property type="evidence" value="ECO:0007669"/>
    <property type="project" value="UniProtKB-ARBA"/>
</dbReference>
<evidence type="ECO:0000259" key="9">
    <source>
        <dbReference type="Pfam" id="PF00291"/>
    </source>
</evidence>
<dbReference type="GO" id="GO:0030378">
    <property type="term" value="F:serine racemase activity"/>
    <property type="evidence" value="ECO:0007669"/>
    <property type="project" value="TreeGrafter"/>
</dbReference>
<dbReference type="RefSeq" id="WP_341469111.1">
    <property type="nucleotide sequence ID" value="NZ_CP128399.1"/>
</dbReference>
<dbReference type="GO" id="GO:0003941">
    <property type="term" value="F:L-serine ammonia-lyase activity"/>
    <property type="evidence" value="ECO:0007669"/>
    <property type="project" value="TreeGrafter"/>
</dbReference>
<dbReference type="GO" id="GO:0030170">
    <property type="term" value="F:pyridoxal phosphate binding"/>
    <property type="evidence" value="ECO:0007669"/>
    <property type="project" value="TreeGrafter"/>
</dbReference>
<keyword evidence="13" id="KW-1185">Reference proteome</keyword>
<evidence type="ECO:0000313" key="10">
    <source>
        <dbReference type="EMBL" id="NWJ45338.1"/>
    </source>
</evidence>
<dbReference type="Proteomes" id="UP001431572">
    <property type="component" value="Chromosome 1"/>
</dbReference>
<sequence length="316" mass="33648">MVTLDDIKAAQKRLAGVTFHTPLIPCPKAAGVEAYFKPESLQPIGSFKIRGAYNCIAAMPEAQRAQGVIAYSSGNHAQGVAYAARLLGLKAVIVMPNNAPKVKVEATQGYGAEVVFYDPATQKREEVAARLMQGQNWTLVPPFNDPYVIAGQGTIGLEIYEDLPEVELALVPVGGGGLLSGIATALKSLKPSIKVIGVEPELAADAQESFRSGKIVEITAAQAGRTIADGTRTLSLGDLTFAQIRHYVDDIITVSEAEIRDAVRRLALNAKLTIEPSGALTYAAFLHHQPELPKASKVVMVLSGGNIEPELLKELL</sequence>
<dbReference type="Pfam" id="PF00291">
    <property type="entry name" value="PALP"/>
    <property type="match status" value="1"/>
</dbReference>
<feature type="domain" description="Tryptophan synthase beta chain-like PALP" evidence="9">
    <location>
        <begin position="20"/>
        <end position="304"/>
    </location>
</feature>
<organism evidence="10 12">
    <name type="scientific">Candidatus Chlorohelix allophototropha</name>
    <dbReference type="NCBI Taxonomy" id="3003348"/>
    <lineage>
        <taxon>Bacteria</taxon>
        <taxon>Bacillati</taxon>
        <taxon>Chloroflexota</taxon>
        <taxon>Chloroflexia</taxon>
        <taxon>Candidatus Chloroheliales</taxon>
        <taxon>Candidatus Chloroheliaceae</taxon>
        <taxon>Candidatus Chlorohelix</taxon>
    </lineage>
</organism>
<dbReference type="EMBL" id="JACATZ010000001">
    <property type="protein sequence ID" value="NWJ45338.1"/>
    <property type="molecule type" value="Genomic_DNA"/>
</dbReference>
<evidence type="ECO:0000313" key="12">
    <source>
        <dbReference type="Proteomes" id="UP000521676"/>
    </source>
</evidence>
<dbReference type="PANTHER" id="PTHR43050:SF1">
    <property type="entry name" value="SERINE RACEMASE"/>
    <property type="match status" value="1"/>
</dbReference>
<dbReference type="Gene3D" id="3.40.50.1100">
    <property type="match status" value="2"/>
</dbReference>